<feature type="domain" description="HMG box" evidence="5">
    <location>
        <begin position="20"/>
        <end position="88"/>
    </location>
</feature>
<dbReference type="OrthoDB" id="445712at2759"/>
<reference evidence="6 7" key="1">
    <citation type="journal article" date="2020" name="ISME J.">
        <title>Uncovering the hidden diversity of litter-decomposition mechanisms in mushroom-forming fungi.</title>
        <authorList>
            <person name="Floudas D."/>
            <person name="Bentzer J."/>
            <person name="Ahren D."/>
            <person name="Johansson T."/>
            <person name="Persson P."/>
            <person name="Tunlid A."/>
        </authorList>
    </citation>
    <scope>NUCLEOTIDE SEQUENCE [LARGE SCALE GENOMIC DNA]</scope>
    <source>
        <strain evidence="6 7">CBS 406.79</strain>
    </source>
</reference>
<dbReference type="GO" id="GO:0005634">
    <property type="term" value="C:nucleus"/>
    <property type="evidence" value="ECO:0007669"/>
    <property type="project" value="UniProtKB-UniRule"/>
</dbReference>
<dbReference type="Gene3D" id="1.10.30.10">
    <property type="entry name" value="High mobility group box domain"/>
    <property type="match status" value="1"/>
</dbReference>
<dbReference type="CDD" id="cd01389">
    <property type="entry name" value="HMG-box_ROX1-like"/>
    <property type="match status" value="1"/>
</dbReference>
<name>A0A8H5HZV0_9AGAR</name>
<dbReference type="SMART" id="SM00398">
    <property type="entry name" value="HMG"/>
    <property type="match status" value="1"/>
</dbReference>
<dbReference type="AlphaFoldDB" id="A0A8H5HZV0"/>
<dbReference type="GO" id="GO:0030154">
    <property type="term" value="P:cell differentiation"/>
    <property type="evidence" value="ECO:0007669"/>
    <property type="project" value="TreeGrafter"/>
</dbReference>
<dbReference type="GO" id="GO:0001228">
    <property type="term" value="F:DNA-binding transcription activator activity, RNA polymerase II-specific"/>
    <property type="evidence" value="ECO:0007669"/>
    <property type="project" value="TreeGrafter"/>
</dbReference>
<accession>A0A8H5HZV0</accession>
<feature type="compositionally biased region" description="Polar residues" evidence="4">
    <location>
        <begin position="1"/>
        <end position="15"/>
    </location>
</feature>
<evidence type="ECO:0000313" key="7">
    <source>
        <dbReference type="Proteomes" id="UP000518752"/>
    </source>
</evidence>
<dbReference type="GO" id="GO:0000978">
    <property type="term" value="F:RNA polymerase II cis-regulatory region sequence-specific DNA binding"/>
    <property type="evidence" value="ECO:0007669"/>
    <property type="project" value="TreeGrafter"/>
</dbReference>
<evidence type="ECO:0000256" key="1">
    <source>
        <dbReference type="ARBA" id="ARBA00023125"/>
    </source>
</evidence>
<dbReference type="InterPro" id="IPR050140">
    <property type="entry name" value="SRY-related_HMG-box_TF-like"/>
</dbReference>
<keyword evidence="7" id="KW-1185">Reference proteome</keyword>
<protein>
    <recommendedName>
        <fullName evidence="5">HMG box domain-containing protein</fullName>
    </recommendedName>
</protein>
<dbReference type="GO" id="GO:0000122">
    <property type="term" value="P:negative regulation of transcription by RNA polymerase II"/>
    <property type="evidence" value="ECO:0007669"/>
    <property type="project" value="TreeGrafter"/>
</dbReference>
<evidence type="ECO:0000256" key="4">
    <source>
        <dbReference type="SAM" id="MobiDB-lite"/>
    </source>
</evidence>
<dbReference type="Pfam" id="PF00505">
    <property type="entry name" value="HMG_box"/>
    <property type="match status" value="1"/>
</dbReference>
<dbReference type="Proteomes" id="UP000518752">
    <property type="component" value="Unassembled WGS sequence"/>
</dbReference>
<dbReference type="PROSITE" id="PS50118">
    <property type="entry name" value="HMG_BOX_2"/>
    <property type="match status" value="1"/>
</dbReference>
<keyword evidence="3" id="KW-0539">Nucleus</keyword>
<proteinExistence type="predicted"/>
<sequence length="302" mass="33789">MPLDSSTSVASNPANRESHIPRPRNPFIIFRSHWRRRNCDPSVKHNHQTISRLAGQAWKALLEEEKAPFRCQAENIKRQHAIDFPGYQYRPRSGPYRRKRVIQNSRVGKAKCDKIDDQFFRQKRKGALLANSVPKPVPSPLCMPSPVFSESSIVDHAQLSPTPSASTILPEINWLDVSVVSPDAGNETTCPTPVDDFIRPNQTYPCLNLLYTRPSPNVTPPVEENGYKPYLIFNAPYAQLSELGPIVPFEASLKHSSGSMFSSAPSPYLLSCVKTGSNHVDMTEDNDHGVSDVAWSEWLVDA</sequence>
<keyword evidence="1 3" id="KW-0238">DNA-binding</keyword>
<comment type="caution">
    <text evidence="6">The sequence shown here is derived from an EMBL/GenBank/DDBJ whole genome shotgun (WGS) entry which is preliminary data.</text>
</comment>
<dbReference type="SUPFAM" id="SSF47095">
    <property type="entry name" value="HMG-box"/>
    <property type="match status" value="1"/>
</dbReference>
<dbReference type="InterPro" id="IPR009071">
    <property type="entry name" value="HMG_box_dom"/>
</dbReference>
<dbReference type="EMBL" id="JAACJN010000005">
    <property type="protein sequence ID" value="KAF5392553.1"/>
    <property type="molecule type" value="Genomic_DNA"/>
</dbReference>
<feature type="region of interest" description="Disordered" evidence="4">
    <location>
        <begin position="1"/>
        <end position="22"/>
    </location>
</feature>
<gene>
    <name evidence="6" type="ORF">D9757_002176</name>
</gene>
<dbReference type="PANTHER" id="PTHR10270:SF161">
    <property type="entry name" value="SEX-DETERMINING REGION Y PROTEIN"/>
    <property type="match status" value="1"/>
</dbReference>
<evidence type="ECO:0000256" key="3">
    <source>
        <dbReference type="PROSITE-ProRule" id="PRU00267"/>
    </source>
</evidence>
<organism evidence="6 7">
    <name type="scientific">Collybiopsis confluens</name>
    <dbReference type="NCBI Taxonomy" id="2823264"/>
    <lineage>
        <taxon>Eukaryota</taxon>
        <taxon>Fungi</taxon>
        <taxon>Dikarya</taxon>
        <taxon>Basidiomycota</taxon>
        <taxon>Agaricomycotina</taxon>
        <taxon>Agaricomycetes</taxon>
        <taxon>Agaricomycetidae</taxon>
        <taxon>Agaricales</taxon>
        <taxon>Marasmiineae</taxon>
        <taxon>Omphalotaceae</taxon>
        <taxon>Collybiopsis</taxon>
    </lineage>
</organism>
<dbReference type="InterPro" id="IPR036910">
    <property type="entry name" value="HMG_box_dom_sf"/>
</dbReference>
<dbReference type="PANTHER" id="PTHR10270">
    <property type="entry name" value="SOX TRANSCRIPTION FACTOR"/>
    <property type="match status" value="1"/>
</dbReference>
<evidence type="ECO:0000313" key="6">
    <source>
        <dbReference type="EMBL" id="KAF5392553.1"/>
    </source>
</evidence>
<keyword evidence="2" id="KW-0804">Transcription</keyword>
<evidence type="ECO:0000256" key="2">
    <source>
        <dbReference type="ARBA" id="ARBA00023163"/>
    </source>
</evidence>
<evidence type="ECO:0000259" key="5">
    <source>
        <dbReference type="PROSITE" id="PS50118"/>
    </source>
</evidence>
<feature type="DNA-binding region" description="HMG box" evidence="3">
    <location>
        <begin position="20"/>
        <end position="88"/>
    </location>
</feature>